<evidence type="ECO:0000313" key="1">
    <source>
        <dbReference type="EMBL" id="MBF8457140.1"/>
    </source>
</evidence>
<name>A0ABS0FBW2_9FLAO</name>
<proteinExistence type="predicted"/>
<accession>A0ABS0FBW2</accession>
<dbReference type="Proteomes" id="UP000660070">
    <property type="component" value="Unassembled WGS sequence"/>
</dbReference>
<dbReference type="RefSeq" id="WP_196079657.1">
    <property type="nucleotide sequence ID" value="NZ_JADPVI010000002.1"/>
</dbReference>
<protein>
    <submittedName>
        <fullName evidence="1">Antirestriction protein ArdA</fullName>
    </submittedName>
</protein>
<gene>
    <name evidence="1" type="ORF">IV494_08080</name>
</gene>
<comment type="caution">
    <text evidence="1">The sequence shown here is derived from an EMBL/GenBank/DDBJ whole genome shotgun (WGS) entry which is preliminary data.</text>
</comment>
<dbReference type="InterPro" id="IPR009899">
    <property type="entry name" value="ArdA"/>
</dbReference>
<organism evidence="1 2">
    <name type="scientific">Kaistella gelatinilytica</name>
    <dbReference type="NCBI Taxonomy" id="2787636"/>
    <lineage>
        <taxon>Bacteria</taxon>
        <taxon>Pseudomonadati</taxon>
        <taxon>Bacteroidota</taxon>
        <taxon>Flavobacteriia</taxon>
        <taxon>Flavobacteriales</taxon>
        <taxon>Weeksellaceae</taxon>
        <taxon>Chryseobacterium group</taxon>
        <taxon>Kaistella</taxon>
    </lineage>
</organism>
<reference evidence="1 2" key="1">
    <citation type="submission" date="2020-11" db="EMBL/GenBank/DDBJ databases">
        <title>Kaistella gelatinilytica sp. nov., a flavobacterium isolated from Antarctic Soil.</title>
        <authorList>
            <person name="Li J."/>
        </authorList>
    </citation>
    <scope>NUCLEOTIDE SEQUENCE [LARGE SCALE GENOMIC DNA]</scope>
    <source>
        <strain evidence="1 2">G5-32</strain>
    </source>
</reference>
<dbReference type="EMBL" id="JADPVI010000002">
    <property type="protein sequence ID" value="MBF8457140.1"/>
    <property type="molecule type" value="Genomic_DNA"/>
</dbReference>
<sequence length="180" mass="21066">MANVHLSLDEIQIYVGTYRKYSEGSIFGKWLKLSDYSDFHELQTAMRELHQGEEEPEFMFQDYENSALLEQIGLISECFISPQIYEVIEKIKSSDYSLEVIESFVDCFGIYDSLDDVLEKIEQSYNGEFDSDEDFVENLLIDTVSIPSDLPSYVYIDWTKTARDVMMDYSASNNYYFRNI</sequence>
<dbReference type="Pfam" id="PF07275">
    <property type="entry name" value="ArdA"/>
    <property type="match status" value="1"/>
</dbReference>
<dbReference type="InterPro" id="IPR041895">
    <property type="entry name" value="ArdA_dom1"/>
</dbReference>
<dbReference type="Gene3D" id="3.10.20.480">
    <property type="entry name" value="Antirestriction protein ArdA, domain 1"/>
    <property type="match status" value="1"/>
</dbReference>
<evidence type="ECO:0000313" key="2">
    <source>
        <dbReference type="Proteomes" id="UP000660070"/>
    </source>
</evidence>
<keyword evidence="2" id="KW-1185">Reference proteome</keyword>